<evidence type="ECO:0000259" key="12">
    <source>
        <dbReference type="Pfam" id="PF14842"/>
    </source>
</evidence>
<feature type="domain" description="Flagellar motor switch protein FliG middle" evidence="11">
    <location>
        <begin position="118"/>
        <end position="190"/>
    </location>
</feature>
<keyword evidence="7" id="KW-0283">Flagellar rotation</keyword>
<evidence type="ECO:0000256" key="3">
    <source>
        <dbReference type="ARBA" id="ARBA00010299"/>
    </source>
</evidence>
<comment type="similarity">
    <text evidence="3">Belongs to the FliG family.</text>
</comment>
<dbReference type="GO" id="GO:0006935">
    <property type="term" value="P:chemotaxis"/>
    <property type="evidence" value="ECO:0007669"/>
    <property type="project" value="UniProtKB-KW"/>
</dbReference>
<dbReference type="Proteomes" id="UP000525298">
    <property type="component" value="Unassembled WGS sequence"/>
</dbReference>
<dbReference type="EMBL" id="JACDUS010000003">
    <property type="protein sequence ID" value="MBA2881298.1"/>
    <property type="molecule type" value="Genomic_DNA"/>
</dbReference>
<feature type="domain" description="Flagellar motor switch protein FliG N-terminal" evidence="12">
    <location>
        <begin position="7"/>
        <end position="108"/>
    </location>
</feature>
<dbReference type="PIRSF" id="PIRSF003161">
    <property type="entry name" value="FliG"/>
    <property type="match status" value="1"/>
</dbReference>
<keyword evidence="13" id="KW-0282">Flagellum</keyword>
<sequence>MNKDFSKMSGAEKAAYLLLCLGEETTSEVFKELKDDEVRWISSYMKNVDHVPADLAKQVVDQYRKTQQDYAGLFVDGSEFISNALTSTGDQKRVESLLEDLNSGFDGKPLETISMMEPRMVADLLKNEHPQTVALILSTQKAEHTGNVLQYLPEELRSDVVYRIARIEKVSPEVIQQIEEALQREIGGFVKKDQHHVGGVDKVVEILTRMEKNLEQQILSGIEEVDAETAETIRNSLVTFEDLSNIDNRGMQKILREVKNETLTLALKTSPEGIKEKIYHNISERAAEIIAEDLEALGPVRLSDVERAQQSIVKIALRLEEEGQLVLPGKGQETLV</sequence>
<keyword evidence="6" id="KW-0145">Chemotaxis</keyword>
<evidence type="ECO:0000313" key="14">
    <source>
        <dbReference type="Proteomes" id="UP000525298"/>
    </source>
</evidence>
<evidence type="ECO:0000256" key="5">
    <source>
        <dbReference type="ARBA" id="ARBA00022475"/>
    </source>
</evidence>
<keyword evidence="13" id="KW-0966">Cell projection</keyword>
<keyword evidence="5" id="KW-1003">Cell membrane</keyword>
<evidence type="ECO:0000256" key="8">
    <source>
        <dbReference type="ARBA" id="ARBA00023136"/>
    </source>
</evidence>
<keyword evidence="8" id="KW-0472">Membrane</keyword>
<dbReference type="InterPro" id="IPR028263">
    <property type="entry name" value="FliG_N"/>
</dbReference>
<evidence type="ECO:0000259" key="11">
    <source>
        <dbReference type="Pfam" id="PF14841"/>
    </source>
</evidence>
<dbReference type="GO" id="GO:0071973">
    <property type="term" value="P:bacterial-type flagellum-dependent cell motility"/>
    <property type="evidence" value="ECO:0007669"/>
    <property type="project" value="InterPro"/>
</dbReference>
<keyword evidence="14" id="KW-1185">Reference proteome</keyword>
<reference evidence="13 14" key="1">
    <citation type="submission" date="2020-07" db="EMBL/GenBank/DDBJ databases">
        <title>Genomic Encyclopedia of Type Strains, Phase IV (KMG-IV): sequencing the most valuable type-strain genomes for metagenomic binning, comparative biology and taxonomic classification.</title>
        <authorList>
            <person name="Goeker M."/>
        </authorList>
    </citation>
    <scope>NUCLEOTIDE SEQUENCE [LARGE SCALE GENOMIC DNA]</scope>
    <source>
        <strain evidence="13 14">DSM 17721</strain>
    </source>
</reference>
<feature type="domain" description="Flagellar motor switch protein FliG C-terminal" evidence="10">
    <location>
        <begin position="221"/>
        <end position="327"/>
    </location>
</feature>
<dbReference type="NCBIfam" id="TIGR00207">
    <property type="entry name" value="fliG"/>
    <property type="match status" value="1"/>
</dbReference>
<dbReference type="PANTHER" id="PTHR30534:SF0">
    <property type="entry name" value="FLAGELLAR MOTOR SWITCH PROTEIN FLIG"/>
    <property type="match status" value="1"/>
</dbReference>
<dbReference type="PANTHER" id="PTHR30534">
    <property type="entry name" value="FLAGELLAR MOTOR SWITCH PROTEIN FLIG"/>
    <property type="match status" value="1"/>
</dbReference>
<protein>
    <recommendedName>
        <fullName evidence="4">Flagellar motor switch protein FliG</fullName>
    </recommendedName>
</protein>
<keyword evidence="13" id="KW-0969">Cilium</keyword>
<dbReference type="GO" id="GO:0009425">
    <property type="term" value="C:bacterial-type flagellum basal body"/>
    <property type="evidence" value="ECO:0007669"/>
    <property type="project" value="UniProtKB-SubCell"/>
</dbReference>
<dbReference type="Pfam" id="PF01706">
    <property type="entry name" value="FliG_C"/>
    <property type="match status" value="1"/>
</dbReference>
<accession>A0A7W0HKK4</accession>
<dbReference type="RefSeq" id="WP_181550945.1">
    <property type="nucleotide sequence ID" value="NZ_JACDUS010000003.1"/>
</dbReference>
<dbReference type="GO" id="GO:0005886">
    <property type="term" value="C:plasma membrane"/>
    <property type="evidence" value="ECO:0007669"/>
    <property type="project" value="UniProtKB-SubCell"/>
</dbReference>
<dbReference type="GO" id="GO:0003774">
    <property type="term" value="F:cytoskeletal motor activity"/>
    <property type="evidence" value="ECO:0007669"/>
    <property type="project" value="InterPro"/>
</dbReference>
<evidence type="ECO:0000256" key="6">
    <source>
        <dbReference type="ARBA" id="ARBA00022500"/>
    </source>
</evidence>
<keyword evidence="9" id="KW-0975">Bacterial flagellum</keyword>
<dbReference type="Gene3D" id="1.10.220.30">
    <property type="match status" value="3"/>
</dbReference>
<dbReference type="Pfam" id="PF14842">
    <property type="entry name" value="FliG_N"/>
    <property type="match status" value="1"/>
</dbReference>
<comment type="caution">
    <text evidence="13">The sequence shown here is derived from an EMBL/GenBank/DDBJ whole genome shotgun (WGS) entry which is preliminary data.</text>
</comment>
<organism evidence="13 14">
    <name type="scientific">Desulfosalsimonas propionicica</name>
    <dbReference type="NCBI Taxonomy" id="332175"/>
    <lineage>
        <taxon>Bacteria</taxon>
        <taxon>Pseudomonadati</taxon>
        <taxon>Thermodesulfobacteriota</taxon>
        <taxon>Desulfobacteria</taxon>
        <taxon>Desulfobacterales</taxon>
        <taxon>Desulfosalsimonadaceae</taxon>
        <taxon>Desulfosalsimonas</taxon>
    </lineage>
</organism>
<name>A0A7W0HKK4_9BACT</name>
<comment type="subcellular location">
    <subcellularLocation>
        <location evidence="1">Bacterial flagellum basal body</location>
    </subcellularLocation>
    <subcellularLocation>
        <location evidence="2">Cell membrane</location>
        <topology evidence="2">Peripheral membrane protein</topology>
        <orientation evidence="2">Cytoplasmic side</orientation>
    </subcellularLocation>
</comment>
<dbReference type="AlphaFoldDB" id="A0A7W0HKK4"/>
<dbReference type="InterPro" id="IPR000090">
    <property type="entry name" value="Flg_Motor_Flig"/>
</dbReference>
<dbReference type="InterPro" id="IPR023087">
    <property type="entry name" value="Flg_Motor_Flig_C"/>
</dbReference>
<proteinExistence type="inferred from homology"/>
<dbReference type="InterPro" id="IPR032779">
    <property type="entry name" value="FliG_M"/>
</dbReference>
<evidence type="ECO:0000256" key="7">
    <source>
        <dbReference type="ARBA" id="ARBA00022779"/>
    </source>
</evidence>
<evidence type="ECO:0000259" key="10">
    <source>
        <dbReference type="Pfam" id="PF01706"/>
    </source>
</evidence>
<dbReference type="SUPFAM" id="SSF48029">
    <property type="entry name" value="FliG"/>
    <property type="match status" value="2"/>
</dbReference>
<gene>
    <name evidence="13" type="ORF">HNR65_001624</name>
</gene>
<dbReference type="PRINTS" id="PR00954">
    <property type="entry name" value="FLGMOTORFLIG"/>
</dbReference>
<evidence type="ECO:0000313" key="13">
    <source>
        <dbReference type="EMBL" id="MBA2881298.1"/>
    </source>
</evidence>
<dbReference type="Pfam" id="PF14841">
    <property type="entry name" value="FliG_M"/>
    <property type="match status" value="1"/>
</dbReference>
<evidence type="ECO:0000256" key="4">
    <source>
        <dbReference type="ARBA" id="ARBA00021870"/>
    </source>
</evidence>
<evidence type="ECO:0000256" key="1">
    <source>
        <dbReference type="ARBA" id="ARBA00004117"/>
    </source>
</evidence>
<evidence type="ECO:0000256" key="9">
    <source>
        <dbReference type="ARBA" id="ARBA00023143"/>
    </source>
</evidence>
<evidence type="ECO:0000256" key="2">
    <source>
        <dbReference type="ARBA" id="ARBA00004413"/>
    </source>
</evidence>
<dbReference type="InterPro" id="IPR011002">
    <property type="entry name" value="FliG_a-hlx"/>
</dbReference>